<proteinExistence type="predicted"/>
<dbReference type="EMBL" id="FRAV01000003">
    <property type="protein sequence ID" value="SHK32458.1"/>
    <property type="molecule type" value="Genomic_DNA"/>
</dbReference>
<reference evidence="2" key="1">
    <citation type="submission" date="2016-11" db="EMBL/GenBank/DDBJ databases">
        <authorList>
            <person name="Varghese N."/>
            <person name="Submissions S."/>
        </authorList>
    </citation>
    <scope>NUCLEOTIDE SEQUENCE [LARGE SCALE GENOMIC DNA]</scope>
    <source>
        <strain evidence="2">DSM 26899</strain>
    </source>
</reference>
<organism evidence="1 2">
    <name type="scientific">Chryseobacterium polytrichastri</name>
    <dbReference type="NCBI Taxonomy" id="1302687"/>
    <lineage>
        <taxon>Bacteria</taxon>
        <taxon>Pseudomonadati</taxon>
        <taxon>Bacteroidota</taxon>
        <taxon>Flavobacteriia</taxon>
        <taxon>Flavobacteriales</taxon>
        <taxon>Weeksellaceae</taxon>
        <taxon>Chryseobacterium group</taxon>
        <taxon>Chryseobacterium</taxon>
    </lineage>
</organism>
<name>A0A1M6RJB0_9FLAO</name>
<dbReference type="AlphaFoldDB" id="A0A1M6RJB0"/>
<accession>A0A1M6RJB0</accession>
<dbReference type="Proteomes" id="UP000184364">
    <property type="component" value="Unassembled WGS sequence"/>
</dbReference>
<protein>
    <submittedName>
        <fullName evidence="1">Uncharacterized protein</fullName>
    </submittedName>
</protein>
<sequence length="45" mass="5240">MSKIAICIRVKTNDIFDFIQKSLSTNIFDLAYKKTHLSAIEDIFF</sequence>
<evidence type="ECO:0000313" key="2">
    <source>
        <dbReference type="Proteomes" id="UP000184364"/>
    </source>
</evidence>
<gene>
    <name evidence="1" type="ORF">SAMN05444267_100310</name>
</gene>
<keyword evidence="2" id="KW-1185">Reference proteome</keyword>
<evidence type="ECO:0000313" key="1">
    <source>
        <dbReference type="EMBL" id="SHK32458.1"/>
    </source>
</evidence>